<reference evidence="2" key="1">
    <citation type="journal article" date="2019" name="Int. J. Syst. Evol. Microbiol.">
        <title>The Global Catalogue of Microorganisms (GCM) 10K type strain sequencing project: providing services to taxonomists for standard genome sequencing and annotation.</title>
        <authorList>
            <consortium name="The Broad Institute Genomics Platform"/>
            <consortium name="The Broad Institute Genome Sequencing Center for Infectious Disease"/>
            <person name="Wu L."/>
            <person name="Ma J."/>
        </authorList>
    </citation>
    <scope>NUCLEOTIDE SEQUENCE [LARGE SCALE GENOMIC DNA]</scope>
    <source>
        <strain evidence="2">CCM 7526</strain>
    </source>
</reference>
<dbReference type="InterPro" id="IPR016024">
    <property type="entry name" value="ARM-type_fold"/>
</dbReference>
<dbReference type="Proteomes" id="UP001597183">
    <property type="component" value="Unassembled WGS sequence"/>
</dbReference>
<comment type="caution">
    <text evidence="1">The sequence shown here is derived from an EMBL/GenBank/DDBJ whole genome shotgun (WGS) entry which is preliminary data.</text>
</comment>
<dbReference type="SUPFAM" id="SSF48371">
    <property type="entry name" value="ARM repeat"/>
    <property type="match status" value="3"/>
</dbReference>
<dbReference type="InterPro" id="IPR011989">
    <property type="entry name" value="ARM-like"/>
</dbReference>
<evidence type="ECO:0000313" key="1">
    <source>
        <dbReference type="EMBL" id="MFD1365686.1"/>
    </source>
</evidence>
<dbReference type="RefSeq" id="WP_317792781.1">
    <property type="nucleotide sequence ID" value="NZ_AP028461.1"/>
</dbReference>
<organism evidence="1 2">
    <name type="scientific">Actinoplanes sichuanensis</name>
    <dbReference type="NCBI Taxonomy" id="512349"/>
    <lineage>
        <taxon>Bacteria</taxon>
        <taxon>Bacillati</taxon>
        <taxon>Actinomycetota</taxon>
        <taxon>Actinomycetes</taxon>
        <taxon>Micromonosporales</taxon>
        <taxon>Micromonosporaceae</taxon>
        <taxon>Actinoplanes</taxon>
    </lineage>
</organism>
<accession>A0ABW4A4M8</accession>
<name>A0ABW4A4M8_9ACTN</name>
<proteinExistence type="predicted"/>
<dbReference type="EMBL" id="JBHTMK010000012">
    <property type="protein sequence ID" value="MFD1365686.1"/>
    <property type="molecule type" value="Genomic_DNA"/>
</dbReference>
<keyword evidence="2" id="KW-1185">Reference proteome</keyword>
<evidence type="ECO:0000313" key="2">
    <source>
        <dbReference type="Proteomes" id="UP001597183"/>
    </source>
</evidence>
<gene>
    <name evidence="1" type="ORF">ACFQ5G_10070</name>
</gene>
<dbReference type="Gene3D" id="1.25.10.10">
    <property type="entry name" value="Leucine-rich Repeat Variant"/>
    <property type="match status" value="2"/>
</dbReference>
<sequence length="481" mass="52899">MLDAVLDGLAGNPALPRDLLRRMIRWRGGSRLALRADLTDEVVEEMLATGWVWFLTALAVDGSVASPVRLRLAGHPDQTVRACAASGPPDRAVFEILAADPDQEVRVRLAENRSLPPDLRARLADDPDPEVRRALARGWTDLPEAVRRRLLTDRDEAVRAAACFTYHPEVPADLVPTLLADPATRAGVVRHLTLTTESAARLAEDRDYAVRRELARHPGLPADMRDRLASDDSTTVQVAVFAREDTPEPLRALIHDEVRGRSPSLVVAVDDPDPDDLGEWDDLAFKQLVEDRATVARFDRLPLPWVTADPMRHAGSPYTSFRLAVAAAAASLPPAVVDRLLADEEPRVAEAVVEHAPHRVDEATAERIERAYRPPARARARRPTGRYPYQPETLRRFATDPDPRMRVFGFRDPALPADILSTSAADPDGNVRRSAAAHRRMPATVLVAMLDDPDERVARAAAGNPGLPVETMAELLRRAGL</sequence>
<protein>
    <submittedName>
        <fullName evidence="1">HEAT repeat domain-containing protein</fullName>
    </submittedName>
</protein>